<gene>
    <name evidence="2" type="ORF">KDK95_05955</name>
</gene>
<evidence type="ECO:0000313" key="3">
    <source>
        <dbReference type="Proteomes" id="UP000676325"/>
    </source>
</evidence>
<keyword evidence="3" id="KW-1185">Reference proteome</keyword>
<dbReference type="AlphaFoldDB" id="A0A941E445"/>
<accession>A0A941E445</accession>
<protein>
    <submittedName>
        <fullName evidence="2">Uncharacterized protein</fullName>
    </submittedName>
</protein>
<dbReference type="EMBL" id="JAGSOH010000009">
    <property type="protein sequence ID" value="MBR7825845.1"/>
    <property type="molecule type" value="Genomic_DNA"/>
</dbReference>
<reference evidence="2" key="1">
    <citation type="submission" date="2021-04" db="EMBL/GenBank/DDBJ databases">
        <title>Genome based classification of Actinospica acidithermotolerans sp. nov., an actinobacterium isolated from an Indonesian hot spring.</title>
        <authorList>
            <person name="Kusuma A.B."/>
            <person name="Putra K.E."/>
            <person name="Nafisah S."/>
            <person name="Loh J."/>
            <person name="Nouioui I."/>
            <person name="Goodfellow M."/>
        </authorList>
    </citation>
    <scope>NUCLEOTIDE SEQUENCE</scope>
    <source>
        <strain evidence="2">MGRD01-02</strain>
    </source>
</reference>
<evidence type="ECO:0000313" key="2">
    <source>
        <dbReference type="EMBL" id="MBR7825845.1"/>
    </source>
</evidence>
<evidence type="ECO:0000256" key="1">
    <source>
        <dbReference type="SAM" id="MobiDB-lite"/>
    </source>
</evidence>
<organism evidence="2 3">
    <name type="scientific">Actinospica acidithermotolerans</name>
    <dbReference type="NCBI Taxonomy" id="2828514"/>
    <lineage>
        <taxon>Bacteria</taxon>
        <taxon>Bacillati</taxon>
        <taxon>Actinomycetota</taxon>
        <taxon>Actinomycetes</taxon>
        <taxon>Catenulisporales</taxon>
        <taxon>Actinospicaceae</taxon>
        <taxon>Actinospica</taxon>
    </lineage>
</organism>
<sequence>MATNQVLLHTESAAGTGNPSDTASYSARSSLAYLEAAGALTEHWRAHPREALAWPTIDTYRTSAELAVKDAIRLAARCMRSDGARGAEVDPGILEARMSAYTTLGSLTRHLNTLLRRVPHAAGESAQKANEMLERLLALDAAPNGLGVSRAVAEGRSLAHADLEEMGLRLTEAVMFLAHEVCGALTRYLALHGEA</sequence>
<feature type="region of interest" description="Disordered" evidence="1">
    <location>
        <begin position="1"/>
        <end position="21"/>
    </location>
</feature>
<proteinExistence type="predicted"/>
<name>A0A941E445_9ACTN</name>
<comment type="caution">
    <text evidence="2">The sequence shown here is derived from an EMBL/GenBank/DDBJ whole genome shotgun (WGS) entry which is preliminary data.</text>
</comment>
<dbReference type="RefSeq" id="WP_212517000.1">
    <property type="nucleotide sequence ID" value="NZ_JAGSOH010000009.1"/>
</dbReference>
<dbReference type="Proteomes" id="UP000676325">
    <property type="component" value="Unassembled WGS sequence"/>
</dbReference>